<dbReference type="STRING" id="996342.SAMN05443551_2033"/>
<evidence type="ECO:0000256" key="1">
    <source>
        <dbReference type="ARBA" id="ARBA00022679"/>
    </source>
</evidence>
<keyword evidence="3" id="KW-0472">Membrane</keyword>
<dbReference type="GO" id="GO:0008654">
    <property type="term" value="P:phospholipid biosynthetic process"/>
    <property type="evidence" value="ECO:0007669"/>
    <property type="project" value="InterPro"/>
</dbReference>
<gene>
    <name evidence="4" type="ORF">SAMN05443551_2033</name>
</gene>
<name>A0A1M5S7J5_9RHOB</name>
<keyword evidence="5" id="KW-1185">Reference proteome</keyword>
<sequence length="252" mass="26730">MKDIATPDARIEANGPVRFGLRRPVAAFCLAGLVGVAVIFLASDILLGLGAAWSSVVLVSAAFLGAVGIGAVTLHRTYPHDRLGLCNLITLARLAIVSVLGVALLEAKSPDLMLLLLAVLSLCLDGADGWLARRQNLASSFGARFDVEVDAAFALLLAIYTARVGVASPYVILLGLPYYAFRIALAVFPWLNAPLPERFSRKAVCVAQIAVLIVLLVPGVPGSVTNAMVLTVIGALMWSFGRDIVWLNRNRT</sequence>
<accession>A0A1M5S7J5</accession>
<dbReference type="InterPro" id="IPR000462">
    <property type="entry name" value="CDP-OH_P_trans"/>
</dbReference>
<proteinExistence type="inferred from homology"/>
<dbReference type="RefSeq" id="WP_072777344.1">
    <property type="nucleotide sequence ID" value="NZ_FQXC01000002.1"/>
</dbReference>
<evidence type="ECO:0000256" key="3">
    <source>
        <dbReference type="SAM" id="Phobius"/>
    </source>
</evidence>
<dbReference type="Pfam" id="PF01066">
    <property type="entry name" value="CDP-OH_P_transf"/>
    <property type="match status" value="1"/>
</dbReference>
<protein>
    <submittedName>
        <fullName evidence="4">Phosphatidylglycerophosphate synthase</fullName>
    </submittedName>
</protein>
<dbReference type="Proteomes" id="UP000184221">
    <property type="component" value="Unassembled WGS sequence"/>
</dbReference>
<keyword evidence="3" id="KW-0812">Transmembrane</keyword>
<dbReference type="GO" id="GO:0016020">
    <property type="term" value="C:membrane"/>
    <property type="evidence" value="ECO:0007669"/>
    <property type="project" value="InterPro"/>
</dbReference>
<dbReference type="AlphaFoldDB" id="A0A1M5S7J5"/>
<feature type="transmembrane region" description="Helical" evidence="3">
    <location>
        <begin position="52"/>
        <end position="73"/>
    </location>
</feature>
<feature type="transmembrane region" description="Helical" evidence="3">
    <location>
        <begin position="85"/>
        <end position="106"/>
    </location>
</feature>
<dbReference type="InterPro" id="IPR048254">
    <property type="entry name" value="CDP_ALCOHOL_P_TRANSF_CS"/>
</dbReference>
<dbReference type="EMBL" id="FQXC01000002">
    <property type="protein sequence ID" value="SHH34425.1"/>
    <property type="molecule type" value="Genomic_DNA"/>
</dbReference>
<comment type="similarity">
    <text evidence="2">Belongs to the CDP-alcohol phosphatidyltransferase class-I family.</text>
</comment>
<dbReference type="InterPro" id="IPR043130">
    <property type="entry name" value="CDP-OH_PTrfase_TM_dom"/>
</dbReference>
<evidence type="ECO:0000313" key="5">
    <source>
        <dbReference type="Proteomes" id="UP000184221"/>
    </source>
</evidence>
<evidence type="ECO:0000313" key="4">
    <source>
        <dbReference type="EMBL" id="SHH34425.1"/>
    </source>
</evidence>
<reference evidence="4 5" key="1">
    <citation type="submission" date="2016-11" db="EMBL/GenBank/DDBJ databases">
        <authorList>
            <person name="Jaros S."/>
            <person name="Januszkiewicz K."/>
            <person name="Wedrychowicz H."/>
        </authorList>
    </citation>
    <scope>NUCLEOTIDE SEQUENCE [LARGE SCALE GENOMIC DNA]</scope>
    <source>
        <strain evidence="4 5">DSM 29431</strain>
    </source>
</reference>
<feature type="transmembrane region" description="Helical" evidence="3">
    <location>
        <begin position="25"/>
        <end position="46"/>
    </location>
</feature>
<organism evidence="4 5">
    <name type="scientific">Marivita hallyeonensis</name>
    <dbReference type="NCBI Taxonomy" id="996342"/>
    <lineage>
        <taxon>Bacteria</taxon>
        <taxon>Pseudomonadati</taxon>
        <taxon>Pseudomonadota</taxon>
        <taxon>Alphaproteobacteria</taxon>
        <taxon>Rhodobacterales</taxon>
        <taxon>Roseobacteraceae</taxon>
        <taxon>Marivita</taxon>
    </lineage>
</organism>
<keyword evidence="3" id="KW-1133">Transmembrane helix</keyword>
<dbReference type="Gene3D" id="1.20.120.1760">
    <property type="match status" value="1"/>
</dbReference>
<evidence type="ECO:0000256" key="2">
    <source>
        <dbReference type="RuleBase" id="RU003750"/>
    </source>
</evidence>
<dbReference type="PROSITE" id="PS00379">
    <property type="entry name" value="CDP_ALCOHOL_P_TRANSF"/>
    <property type="match status" value="1"/>
</dbReference>
<dbReference type="OrthoDB" id="9782011at2"/>
<keyword evidence="1 2" id="KW-0808">Transferase</keyword>
<dbReference type="GO" id="GO:0016780">
    <property type="term" value="F:phosphotransferase activity, for other substituted phosphate groups"/>
    <property type="evidence" value="ECO:0007669"/>
    <property type="project" value="InterPro"/>
</dbReference>